<feature type="domain" description="Disease resistance protein winged helix" evidence="10">
    <location>
        <begin position="420"/>
        <end position="488"/>
    </location>
</feature>
<keyword evidence="14" id="KW-1185">Reference proteome</keyword>
<protein>
    <recommendedName>
        <fullName evidence="15">NB-ARC domain-containing protein</fullName>
    </recommendedName>
</protein>
<dbReference type="GO" id="GO:0005524">
    <property type="term" value="F:ATP binding"/>
    <property type="evidence" value="ECO:0007669"/>
    <property type="project" value="UniProtKB-KW"/>
</dbReference>
<dbReference type="FunFam" id="3.40.50.300:FF:001091">
    <property type="entry name" value="Probable disease resistance protein At1g61300"/>
    <property type="match status" value="1"/>
</dbReference>
<dbReference type="InterPro" id="IPR032675">
    <property type="entry name" value="LRR_dom_sf"/>
</dbReference>
<comment type="caution">
    <text evidence="11">The sequence shown here is derived from an EMBL/GenBank/DDBJ whole genome shotgun (WGS) entry which is preliminary data.</text>
</comment>
<evidence type="ECO:0000313" key="13">
    <source>
        <dbReference type="Proteomes" id="UP000525078"/>
    </source>
</evidence>
<dbReference type="AlphaFoldDB" id="A0A7J6FQ76"/>
<feature type="domain" description="NB-ARC" evidence="8">
    <location>
        <begin position="165"/>
        <end position="332"/>
    </location>
</feature>
<dbReference type="InterPro" id="IPR036388">
    <property type="entry name" value="WH-like_DNA-bd_sf"/>
</dbReference>
<keyword evidence="6" id="KW-0067">ATP-binding</keyword>
<accession>A0A7J6FQ76</accession>
<dbReference type="InterPro" id="IPR002182">
    <property type="entry name" value="NB-ARC"/>
</dbReference>
<dbReference type="Pfam" id="PF23247">
    <property type="entry name" value="LRR_RPS2"/>
    <property type="match status" value="1"/>
</dbReference>
<gene>
    <name evidence="11" type="ORF">F8388_004073</name>
    <name evidence="12" type="ORF">G4B88_018770</name>
</gene>
<dbReference type="EMBL" id="JAATIQ010000018">
    <property type="protein sequence ID" value="KAF4400428.1"/>
    <property type="molecule type" value="Genomic_DNA"/>
</dbReference>
<dbReference type="GO" id="GO:0006952">
    <property type="term" value="P:defense response"/>
    <property type="evidence" value="ECO:0007669"/>
    <property type="project" value="UniProtKB-KW"/>
</dbReference>
<feature type="coiled-coil region" evidence="7">
    <location>
        <begin position="30"/>
        <end position="64"/>
    </location>
</feature>
<dbReference type="SUPFAM" id="SSF52058">
    <property type="entry name" value="L domain-like"/>
    <property type="match status" value="1"/>
</dbReference>
<keyword evidence="5" id="KW-0611">Plant defense</keyword>
<organism evidence="11 13">
    <name type="scientific">Cannabis sativa</name>
    <name type="common">Hemp</name>
    <name type="synonym">Marijuana</name>
    <dbReference type="NCBI Taxonomy" id="3483"/>
    <lineage>
        <taxon>Eukaryota</taxon>
        <taxon>Viridiplantae</taxon>
        <taxon>Streptophyta</taxon>
        <taxon>Embryophyta</taxon>
        <taxon>Tracheophyta</taxon>
        <taxon>Spermatophyta</taxon>
        <taxon>Magnoliopsida</taxon>
        <taxon>eudicotyledons</taxon>
        <taxon>Gunneridae</taxon>
        <taxon>Pentapetalae</taxon>
        <taxon>rosids</taxon>
        <taxon>fabids</taxon>
        <taxon>Rosales</taxon>
        <taxon>Cannabaceae</taxon>
        <taxon>Cannabis</taxon>
    </lineage>
</organism>
<dbReference type="Gene3D" id="3.40.50.300">
    <property type="entry name" value="P-loop containing nucleotide triphosphate hydrolases"/>
    <property type="match status" value="1"/>
</dbReference>
<dbReference type="Gene3D" id="3.80.10.10">
    <property type="entry name" value="Ribonuclease Inhibitor"/>
    <property type="match status" value="1"/>
</dbReference>
<dbReference type="InterPro" id="IPR042197">
    <property type="entry name" value="Apaf_helical"/>
</dbReference>
<evidence type="ECO:0000259" key="9">
    <source>
        <dbReference type="Pfam" id="PF23247"/>
    </source>
</evidence>
<keyword evidence="2" id="KW-0433">Leucine-rich repeat</keyword>
<dbReference type="PRINTS" id="PR00364">
    <property type="entry name" value="DISEASERSIST"/>
</dbReference>
<evidence type="ECO:0008006" key="15">
    <source>
        <dbReference type="Google" id="ProtNLM"/>
    </source>
</evidence>
<dbReference type="FunFam" id="1.10.10.10:FF:000322">
    <property type="entry name" value="Probable disease resistance protein At1g63360"/>
    <property type="match status" value="1"/>
</dbReference>
<keyword evidence="7" id="KW-0175">Coiled coil</keyword>
<dbReference type="Gene3D" id="1.10.10.10">
    <property type="entry name" value="Winged helix-like DNA-binding domain superfamily/Winged helix DNA-binding domain"/>
    <property type="match status" value="1"/>
</dbReference>
<dbReference type="Pfam" id="PF23559">
    <property type="entry name" value="WHD_DRP"/>
    <property type="match status" value="1"/>
</dbReference>
<dbReference type="PANTHER" id="PTHR33463">
    <property type="entry name" value="NB-ARC DOMAIN-CONTAINING PROTEIN-RELATED"/>
    <property type="match status" value="1"/>
</dbReference>
<proteinExistence type="inferred from homology"/>
<evidence type="ECO:0000256" key="6">
    <source>
        <dbReference type="ARBA" id="ARBA00022840"/>
    </source>
</evidence>
<evidence type="ECO:0000256" key="7">
    <source>
        <dbReference type="SAM" id="Coils"/>
    </source>
</evidence>
<evidence type="ECO:0000313" key="11">
    <source>
        <dbReference type="EMBL" id="KAF4372863.1"/>
    </source>
</evidence>
<keyword evidence="4" id="KW-0547">Nucleotide-binding</keyword>
<dbReference type="Pfam" id="PF00931">
    <property type="entry name" value="NB-ARC"/>
    <property type="match status" value="1"/>
</dbReference>
<dbReference type="Proteomes" id="UP000583929">
    <property type="component" value="Unassembled WGS sequence"/>
</dbReference>
<dbReference type="SUPFAM" id="SSF52540">
    <property type="entry name" value="P-loop containing nucleoside triphosphate hydrolases"/>
    <property type="match status" value="1"/>
</dbReference>
<evidence type="ECO:0000256" key="4">
    <source>
        <dbReference type="ARBA" id="ARBA00022741"/>
    </source>
</evidence>
<evidence type="ECO:0000313" key="14">
    <source>
        <dbReference type="Proteomes" id="UP000583929"/>
    </source>
</evidence>
<evidence type="ECO:0000313" key="12">
    <source>
        <dbReference type="EMBL" id="KAF4400428.1"/>
    </source>
</evidence>
<evidence type="ECO:0000256" key="5">
    <source>
        <dbReference type="ARBA" id="ARBA00022821"/>
    </source>
</evidence>
<dbReference type="Proteomes" id="UP000525078">
    <property type="component" value="Unassembled WGS sequence"/>
</dbReference>
<evidence type="ECO:0000259" key="8">
    <source>
        <dbReference type="Pfam" id="PF00931"/>
    </source>
</evidence>
<dbReference type="PANTHER" id="PTHR33463:SF220">
    <property type="entry name" value="NB-ARC DOMAIN-CONTAINING PROTEIN"/>
    <property type="match status" value="1"/>
</dbReference>
<dbReference type="EMBL" id="JAATIP010000103">
    <property type="protein sequence ID" value="KAF4372863.1"/>
    <property type="molecule type" value="Genomic_DNA"/>
</dbReference>
<dbReference type="FunFam" id="1.10.8.430:FF:000003">
    <property type="entry name" value="Probable disease resistance protein At5g66910"/>
    <property type="match status" value="1"/>
</dbReference>
<reference evidence="13 14" key="1">
    <citation type="journal article" date="2020" name="bioRxiv">
        <title>Sequence and annotation of 42 cannabis genomes reveals extensive copy number variation in cannabinoid synthesis and pathogen resistance genes.</title>
        <authorList>
            <person name="Mckernan K.J."/>
            <person name="Helbert Y."/>
            <person name="Kane L.T."/>
            <person name="Ebling H."/>
            <person name="Zhang L."/>
            <person name="Liu B."/>
            <person name="Eaton Z."/>
            <person name="Mclaughlin S."/>
            <person name="Kingan S."/>
            <person name="Baybayan P."/>
            <person name="Concepcion G."/>
            <person name="Jordan M."/>
            <person name="Riva A."/>
            <person name="Barbazuk W."/>
            <person name="Harkins T."/>
        </authorList>
    </citation>
    <scope>NUCLEOTIDE SEQUENCE [LARGE SCALE GENOMIC DNA]</scope>
    <source>
        <strain evidence="13 14">cv. Jamaican Lion 4</strain>
        <strain evidence="12">Father</strain>
        <strain evidence="11">Mother</strain>
        <tissue evidence="11">Leaf</tissue>
    </source>
</reference>
<evidence type="ECO:0000256" key="3">
    <source>
        <dbReference type="ARBA" id="ARBA00022737"/>
    </source>
</evidence>
<dbReference type="Gene3D" id="1.10.8.430">
    <property type="entry name" value="Helical domain of apoptotic protease-activating factors"/>
    <property type="match status" value="1"/>
</dbReference>
<dbReference type="GO" id="GO:0043531">
    <property type="term" value="F:ADP binding"/>
    <property type="evidence" value="ECO:0007669"/>
    <property type="project" value="InterPro"/>
</dbReference>
<dbReference type="InterPro" id="IPR027417">
    <property type="entry name" value="P-loop_NTPase"/>
</dbReference>
<evidence type="ECO:0000256" key="1">
    <source>
        <dbReference type="ARBA" id="ARBA00008894"/>
    </source>
</evidence>
<dbReference type="InterPro" id="IPR058922">
    <property type="entry name" value="WHD_DRP"/>
</dbReference>
<sequence length="1022" mass="115830">MGITFSLPCNSVNDAVTHCYKSSAKQASYIHKLKDNLKSLKDCLQDLTDKKNTILRRVKLAEEQQLTRLDEVQTWLSRVETIENKVNGELLQKRTEEINRLSLWGYCSTNYKTSYVFGKKVCKKLEEIADLLSQEKAFEVVAEREPIPPVVEVPVEPSVGLESVFDHLWTEFNDESVSIMGLYGMGGVGKTTLLKKINNNFLSSQNNYYVIWVVVSKDHTLEKIQNEIGEKIGYFGESTWKNKSCQQKALDIFKVLNKKKFVMLLDDIWERIDLESVGIPLPNNLKVNGSKLVFTTRSMEVCCEMDADKNVEVKCLSSEDSWKLFEEKVGIKALNIHPDIPSLAEKVMEECGGLPIALITVGRAMAYKRTPSEWLYAAQVLRTSASEFPAMGDKVLPLLKFSYDNLSSEKLKSCFLYCALFPEDWSIDKDDLVNYWMCEGFLDEIDEEVCVKGQGYDLISFLLCSCLLEEVSESSNQVKMHDVIRDMALWIASDCGKGESKFLVKTNALLVDPPKTEKWNEFERISLIGNKIKCVSITQACHNLSTLFFHFNDLRRTQSFHFMPVLTVLDLSMNRKLRHLPMEISTLVSLQYLNLKGTEIEELPKKLSNLVKLKYLNLEGLSCLDIIPKGLISSFSQLQVLNMFGCGVSENIVMGQVQCGGNKLLVQELQHLKHVSALGVAIKCVTAFKRFLTSEMLLNSTQSLFLHQLSLSTLQVNTLSSMANLCRLSIRHCKSLEALKIVLDGKSIEHKRLFGSLQNVSIHHCPKLKDLSGLIFARELSHLLIFSCDALEEIISVDSVGDPGPGTKETFVKLEAMTLSDLPKLKNICPKPLPFHCLKLLDVLKCEKLKKLPISSKDTRATNLTIRGQNQWFVDIEWEDETTKDKFAHCFSGMINLGCGTESLESIENESFEEQNPAPVVRNNEYLPHENVEPMSFEFGGMLEFNFDYHSFATQQNGIRSHKYATRRAISVTHNNQLSPMNDDALSIPTDDSDMEWKEKKMPLQVMMRIVLKFANILTNLS</sequence>
<dbReference type="InterPro" id="IPR050905">
    <property type="entry name" value="Plant_NBS-LRR"/>
</dbReference>
<dbReference type="InterPro" id="IPR057135">
    <property type="entry name" value="At4g27190-like_LRR"/>
</dbReference>
<feature type="domain" description="Disease resistance protein At4g27190-like leucine-rich repeats" evidence="9">
    <location>
        <begin position="746"/>
        <end position="852"/>
    </location>
</feature>
<name>A0A7J6FQ76_CANSA</name>
<evidence type="ECO:0000256" key="2">
    <source>
        <dbReference type="ARBA" id="ARBA00022614"/>
    </source>
</evidence>
<evidence type="ECO:0000259" key="10">
    <source>
        <dbReference type="Pfam" id="PF23559"/>
    </source>
</evidence>
<comment type="similarity">
    <text evidence="1">Belongs to the disease resistance NB-LRR family.</text>
</comment>
<keyword evidence="3" id="KW-0677">Repeat</keyword>